<sequence>MNAALGLSAIFWSVQGLLWETPGARFTTVRLCIAALNLCVGMLFLTRRPLVRDSSWRDILLALPSFLAGGMAFRLAPAPLEWPWYATALFTIGSAAAITSLLQLGRCFAIFPAVRGVVSRGPYRFLRHPAYAAELLLVFACFTAGPHLLSAFCLVVLIPCLAARIRVEERLLCEQSDYREYTRQVAWRLLPGVW</sequence>
<dbReference type="InterPro" id="IPR052527">
    <property type="entry name" value="Metal_cation-efflux_comp"/>
</dbReference>
<dbReference type="AlphaFoldDB" id="A0A518DLQ8"/>
<dbReference type="Proteomes" id="UP000317648">
    <property type="component" value="Chromosome"/>
</dbReference>
<organism evidence="6 7">
    <name type="scientific">Lignipirellula cremea</name>
    <dbReference type="NCBI Taxonomy" id="2528010"/>
    <lineage>
        <taxon>Bacteria</taxon>
        <taxon>Pseudomonadati</taxon>
        <taxon>Planctomycetota</taxon>
        <taxon>Planctomycetia</taxon>
        <taxon>Pirellulales</taxon>
        <taxon>Pirellulaceae</taxon>
        <taxon>Lignipirellula</taxon>
    </lineage>
</organism>
<evidence type="ECO:0000313" key="6">
    <source>
        <dbReference type="EMBL" id="QDU92777.1"/>
    </source>
</evidence>
<dbReference type="EMBL" id="CP036433">
    <property type="protein sequence ID" value="QDU92777.1"/>
    <property type="molecule type" value="Genomic_DNA"/>
</dbReference>
<keyword evidence="6" id="KW-0489">Methyltransferase</keyword>
<feature type="transmembrane region" description="Helical" evidence="5">
    <location>
        <begin position="135"/>
        <end position="158"/>
    </location>
</feature>
<dbReference type="Pfam" id="PF04191">
    <property type="entry name" value="PEMT"/>
    <property type="match status" value="1"/>
</dbReference>
<proteinExistence type="predicted"/>
<evidence type="ECO:0000256" key="1">
    <source>
        <dbReference type="ARBA" id="ARBA00004127"/>
    </source>
</evidence>
<dbReference type="PANTHER" id="PTHR43847">
    <property type="entry name" value="BLL3993 PROTEIN"/>
    <property type="match status" value="1"/>
</dbReference>
<dbReference type="GO" id="GO:0032259">
    <property type="term" value="P:methylation"/>
    <property type="evidence" value="ECO:0007669"/>
    <property type="project" value="UniProtKB-KW"/>
</dbReference>
<keyword evidence="6" id="KW-0808">Transferase</keyword>
<evidence type="ECO:0000313" key="7">
    <source>
        <dbReference type="Proteomes" id="UP000317648"/>
    </source>
</evidence>
<protein>
    <submittedName>
        <fullName evidence="6">Isoprenylcysteine carboxyl methyltransferase (ICMT) family protein</fullName>
    </submittedName>
</protein>
<accession>A0A518DLQ8</accession>
<dbReference type="OrthoDB" id="272002at2"/>
<keyword evidence="4 5" id="KW-0472">Membrane</keyword>
<evidence type="ECO:0000256" key="2">
    <source>
        <dbReference type="ARBA" id="ARBA00022692"/>
    </source>
</evidence>
<keyword evidence="7" id="KW-1185">Reference proteome</keyword>
<gene>
    <name evidence="6" type="ORF">Pla8534_05260</name>
</gene>
<evidence type="ECO:0000256" key="3">
    <source>
        <dbReference type="ARBA" id="ARBA00022989"/>
    </source>
</evidence>
<evidence type="ECO:0000256" key="5">
    <source>
        <dbReference type="SAM" id="Phobius"/>
    </source>
</evidence>
<keyword evidence="3 5" id="KW-1133">Transmembrane helix</keyword>
<dbReference type="InterPro" id="IPR007318">
    <property type="entry name" value="Phopholipid_MeTrfase"/>
</dbReference>
<dbReference type="Gene3D" id="1.20.120.1630">
    <property type="match status" value="1"/>
</dbReference>
<dbReference type="GO" id="GO:0008168">
    <property type="term" value="F:methyltransferase activity"/>
    <property type="evidence" value="ECO:0007669"/>
    <property type="project" value="UniProtKB-KW"/>
</dbReference>
<feature type="transmembrane region" description="Helical" evidence="5">
    <location>
        <begin position="26"/>
        <end position="46"/>
    </location>
</feature>
<dbReference type="GO" id="GO:0012505">
    <property type="term" value="C:endomembrane system"/>
    <property type="evidence" value="ECO:0007669"/>
    <property type="project" value="UniProtKB-SubCell"/>
</dbReference>
<feature type="transmembrane region" description="Helical" evidence="5">
    <location>
        <begin position="82"/>
        <end position="114"/>
    </location>
</feature>
<feature type="transmembrane region" description="Helical" evidence="5">
    <location>
        <begin position="58"/>
        <end position="76"/>
    </location>
</feature>
<name>A0A518DLQ8_9BACT</name>
<reference evidence="6 7" key="1">
    <citation type="submission" date="2019-02" db="EMBL/GenBank/DDBJ databases">
        <title>Deep-cultivation of Planctomycetes and their phenomic and genomic characterization uncovers novel biology.</title>
        <authorList>
            <person name="Wiegand S."/>
            <person name="Jogler M."/>
            <person name="Boedeker C."/>
            <person name="Pinto D."/>
            <person name="Vollmers J."/>
            <person name="Rivas-Marin E."/>
            <person name="Kohn T."/>
            <person name="Peeters S.H."/>
            <person name="Heuer A."/>
            <person name="Rast P."/>
            <person name="Oberbeckmann S."/>
            <person name="Bunk B."/>
            <person name="Jeske O."/>
            <person name="Meyerdierks A."/>
            <person name="Storesund J.E."/>
            <person name="Kallscheuer N."/>
            <person name="Luecker S."/>
            <person name="Lage O.M."/>
            <person name="Pohl T."/>
            <person name="Merkel B.J."/>
            <person name="Hornburger P."/>
            <person name="Mueller R.-W."/>
            <person name="Bruemmer F."/>
            <person name="Labrenz M."/>
            <person name="Spormann A.M."/>
            <person name="Op den Camp H."/>
            <person name="Overmann J."/>
            <person name="Amann R."/>
            <person name="Jetten M.S.M."/>
            <person name="Mascher T."/>
            <person name="Medema M.H."/>
            <person name="Devos D.P."/>
            <person name="Kaster A.-K."/>
            <person name="Ovreas L."/>
            <person name="Rohde M."/>
            <person name="Galperin M.Y."/>
            <person name="Jogler C."/>
        </authorList>
    </citation>
    <scope>NUCLEOTIDE SEQUENCE [LARGE SCALE GENOMIC DNA]</scope>
    <source>
        <strain evidence="6 7">Pla85_3_4</strain>
    </source>
</reference>
<keyword evidence="2 5" id="KW-0812">Transmembrane</keyword>
<dbReference type="KEGG" id="lcre:Pla8534_05260"/>
<comment type="subcellular location">
    <subcellularLocation>
        <location evidence="1">Endomembrane system</location>
        <topology evidence="1">Multi-pass membrane protein</topology>
    </subcellularLocation>
</comment>
<dbReference type="PANTHER" id="PTHR43847:SF1">
    <property type="entry name" value="BLL3993 PROTEIN"/>
    <property type="match status" value="1"/>
</dbReference>
<evidence type="ECO:0000256" key="4">
    <source>
        <dbReference type="ARBA" id="ARBA00023136"/>
    </source>
</evidence>
<dbReference type="RefSeq" id="WP_145049027.1">
    <property type="nucleotide sequence ID" value="NZ_CP036433.1"/>
</dbReference>